<gene>
    <name evidence="1" type="ORF">A3Q56_07432</name>
</gene>
<dbReference type="EMBL" id="LWCA01001583">
    <property type="protein sequence ID" value="OAF64843.1"/>
    <property type="molecule type" value="Genomic_DNA"/>
</dbReference>
<proteinExistence type="predicted"/>
<comment type="caution">
    <text evidence="1">The sequence shown here is derived from an EMBL/GenBank/DDBJ whole genome shotgun (WGS) entry which is preliminary data.</text>
</comment>
<organism evidence="1 2">
    <name type="scientific">Intoshia linei</name>
    <dbReference type="NCBI Taxonomy" id="1819745"/>
    <lineage>
        <taxon>Eukaryota</taxon>
        <taxon>Metazoa</taxon>
        <taxon>Spiralia</taxon>
        <taxon>Lophotrochozoa</taxon>
        <taxon>Mesozoa</taxon>
        <taxon>Orthonectida</taxon>
        <taxon>Rhopaluridae</taxon>
        <taxon>Intoshia</taxon>
    </lineage>
</organism>
<evidence type="ECO:0000313" key="2">
    <source>
        <dbReference type="Proteomes" id="UP000078046"/>
    </source>
</evidence>
<dbReference type="AlphaFoldDB" id="A0A177ATZ3"/>
<dbReference type="Proteomes" id="UP000078046">
    <property type="component" value="Unassembled WGS sequence"/>
</dbReference>
<accession>A0A177ATZ3</accession>
<name>A0A177ATZ3_9BILA</name>
<protein>
    <submittedName>
        <fullName evidence="1">Uncharacterized protein</fullName>
    </submittedName>
</protein>
<sequence length="87" mass="10238">MVLKVFAKVTAIKYKFYENAVDFRNETKIVCIVKNVKIVSGNDKLSVFQMKSNKMTKVWEIMVDDNSMWNYVEYNEICIICVTIKNE</sequence>
<reference evidence="1 2" key="1">
    <citation type="submission" date="2016-04" db="EMBL/GenBank/DDBJ databases">
        <title>The genome of Intoshia linei affirms orthonectids as highly simplified spiralians.</title>
        <authorList>
            <person name="Mikhailov K.V."/>
            <person name="Slusarev G.S."/>
            <person name="Nikitin M.A."/>
            <person name="Logacheva M.D."/>
            <person name="Penin A."/>
            <person name="Aleoshin V."/>
            <person name="Panchin Y.V."/>
        </authorList>
    </citation>
    <scope>NUCLEOTIDE SEQUENCE [LARGE SCALE GENOMIC DNA]</scope>
    <source>
        <strain evidence="1">Intl2013</strain>
        <tissue evidence="1">Whole animal</tissue>
    </source>
</reference>
<keyword evidence="2" id="KW-1185">Reference proteome</keyword>
<evidence type="ECO:0000313" key="1">
    <source>
        <dbReference type="EMBL" id="OAF64843.1"/>
    </source>
</evidence>